<reference evidence="1 2" key="1">
    <citation type="submission" date="2020-12" db="EMBL/GenBank/DDBJ databases">
        <title>Aureibaculum luteum sp. nov. and Aureibaculum flavum sp. nov., novel members of the family Flavobacteriaceae isolated from Antarctic intertidal sediments.</title>
        <authorList>
            <person name="He X."/>
            <person name="Zhang X."/>
        </authorList>
    </citation>
    <scope>NUCLEOTIDE SEQUENCE [LARGE SCALE GENOMIC DNA]</scope>
    <source>
        <strain evidence="1 2">A20</strain>
    </source>
</reference>
<keyword evidence="2" id="KW-1185">Reference proteome</keyword>
<sequence length="158" mass="18399">MPRIELRTEIKATIETVFDLSRSIDLHKISTEQTNEEAIAGKTSGLIGLNESVTWRAKHFGIYQNLTSRITEFERPNYFADEMEQGAFQEFKHEHHFSVLNGETQMIDVFTYKSPFGVFGSLVDKLFLKKYMTKLLTQRNRIVKEFAESGKWKELLTK</sequence>
<dbReference type="Gene3D" id="3.30.530.20">
    <property type="match status" value="1"/>
</dbReference>
<protein>
    <submittedName>
        <fullName evidence="1">SRPBCC family protein</fullName>
    </submittedName>
</protein>
<evidence type="ECO:0000313" key="2">
    <source>
        <dbReference type="Proteomes" id="UP000623301"/>
    </source>
</evidence>
<gene>
    <name evidence="1" type="ORF">JBL43_19525</name>
</gene>
<dbReference type="SUPFAM" id="SSF55961">
    <property type="entry name" value="Bet v1-like"/>
    <property type="match status" value="1"/>
</dbReference>
<evidence type="ECO:0000313" key="1">
    <source>
        <dbReference type="EMBL" id="MBJ2176450.1"/>
    </source>
</evidence>
<organism evidence="1 2">
    <name type="scientific">Aureibaculum flavum</name>
    <dbReference type="NCBI Taxonomy" id="2795986"/>
    <lineage>
        <taxon>Bacteria</taxon>
        <taxon>Pseudomonadati</taxon>
        <taxon>Bacteroidota</taxon>
        <taxon>Flavobacteriia</taxon>
        <taxon>Flavobacteriales</taxon>
        <taxon>Flavobacteriaceae</taxon>
        <taxon>Aureibaculum</taxon>
    </lineage>
</organism>
<dbReference type="InterPro" id="IPR023393">
    <property type="entry name" value="START-like_dom_sf"/>
</dbReference>
<dbReference type="RefSeq" id="WP_198843038.1">
    <property type="nucleotide sequence ID" value="NZ_JAEHFJ010000016.1"/>
</dbReference>
<dbReference type="CDD" id="cd07820">
    <property type="entry name" value="SRPBCC_3"/>
    <property type="match status" value="1"/>
</dbReference>
<proteinExistence type="predicted"/>
<accession>A0ABS0WWU9</accession>
<dbReference type="EMBL" id="JAEHFJ010000016">
    <property type="protein sequence ID" value="MBJ2176450.1"/>
    <property type="molecule type" value="Genomic_DNA"/>
</dbReference>
<comment type="caution">
    <text evidence="1">The sequence shown here is derived from an EMBL/GenBank/DDBJ whole genome shotgun (WGS) entry which is preliminary data.</text>
</comment>
<name>A0ABS0WWU9_9FLAO</name>
<dbReference type="Proteomes" id="UP000623301">
    <property type="component" value="Unassembled WGS sequence"/>
</dbReference>